<dbReference type="SMART" id="SM00242">
    <property type="entry name" value="MYSc"/>
    <property type="match status" value="1"/>
</dbReference>
<feature type="compositionally biased region" description="Low complexity" evidence="12">
    <location>
        <begin position="610"/>
        <end position="620"/>
    </location>
</feature>
<feature type="compositionally biased region" description="Low complexity" evidence="12">
    <location>
        <begin position="1591"/>
        <end position="1610"/>
    </location>
</feature>
<evidence type="ECO:0000256" key="3">
    <source>
        <dbReference type="ARBA" id="ARBA00022490"/>
    </source>
</evidence>
<dbReference type="GO" id="GO:0046872">
    <property type="term" value="F:metal ion binding"/>
    <property type="evidence" value="ECO:0007669"/>
    <property type="project" value="UniProtKB-KW"/>
</dbReference>
<dbReference type="STRING" id="43041.A0A182K1V4"/>
<feature type="compositionally biased region" description="Polar residues" evidence="12">
    <location>
        <begin position="1344"/>
        <end position="1358"/>
    </location>
</feature>
<keyword evidence="4" id="KW-0479">Metal-binding</keyword>
<dbReference type="FunFam" id="3.40.850.10:FF:000008">
    <property type="entry name" value="Putative unconventional myosin-IXa"/>
    <property type="match status" value="1"/>
</dbReference>
<dbReference type="SMART" id="SM00324">
    <property type="entry name" value="RhoGAP"/>
    <property type="match status" value="1"/>
</dbReference>
<feature type="domain" description="Phorbol-ester/DAG-type" evidence="13">
    <location>
        <begin position="1893"/>
        <end position="1942"/>
    </location>
</feature>
<feature type="compositionally biased region" description="Gly residues" evidence="12">
    <location>
        <begin position="2301"/>
        <end position="2313"/>
    </location>
</feature>
<dbReference type="InterPro" id="IPR008936">
    <property type="entry name" value="Rho_GTPase_activation_prot"/>
</dbReference>
<evidence type="ECO:0000256" key="5">
    <source>
        <dbReference type="ARBA" id="ARBA00022741"/>
    </source>
</evidence>
<name>A0A182K1V4_9DIPT</name>
<dbReference type="PANTHER" id="PTHR46184:SF5">
    <property type="entry name" value="UNCONVENTIONAL MYOSIN-IXA-LIKE"/>
    <property type="match status" value="1"/>
</dbReference>
<feature type="region of interest" description="Disordered" evidence="12">
    <location>
        <begin position="1543"/>
        <end position="1630"/>
    </location>
</feature>
<dbReference type="GO" id="GO:0005884">
    <property type="term" value="C:actin filament"/>
    <property type="evidence" value="ECO:0007669"/>
    <property type="project" value="TreeGrafter"/>
</dbReference>
<dbReference type="GO" id="GO:0005524">
    <property type="term" value="F:ATP binding"/>
    <property type="evidence" value="ECO:0007669"/>
    <property type="project" value="UniProtKB-UniRule"/>
</dbReference>
<feature type="compositionally biased region" description="Low complexity" evidence="12">
    <location>
        <begin position="2412"/>
        <end position="2443"/>
    </location>
</feature>
<feature type="compositionally biased region" description="Low complexity" evidence="12">
    <location>
        <begin position="1359"/>
        <end position="1397"/>
    </location>
</feature>
<evidence type="ECO:0000313" key="16">
    <source>
        <dbReference type="EnsemblMetazoa" id="ACHR004738-PA"/>
    </source>
</evidence>
<dbReference type="Gene3D" id="3.30.60.20">
    <property type="match status" value="2"/>
</dbReference>
<evidence type="ECO:0000256" key="8">
    <source>
        <dbReference type="ARBA" id="ARBA00023123"/>
    </source>
</evidence>
<feature type="region of interest" description="Disordered" evidence="12">
    <location>
        <begin position="1143"/>
        <end position="1171"/>
    </location>
</feature>
<dbReference type="PROSITE" id="PS50081">
    <property type="entry name" value="ZF_DAG_PE_2"/>
    <property type="match status" value="2"/>
</dbReference>
<dbReference type="Pfam" id="PF00612">
    <property type="entry name" value="IQ"/>
    <property type="match status" value="3"/>
</dbReference>
<feature type="compositionally biased region" description="Low complexity" evidence="12">
    <location>
        <begin position="1453"/>
        <end position="1467"/>
    </location>
</feature>
<dbReference type="Gene3D" id="1.10.10.820">
    <property type="match status" value="1"/>
</dbReference>
<keyword evidence="7 11" id="KW-0067">ATP-binding</keyword>
<dbReference type="PROSITE" id="PS50096">
    <property type="entry name" value="IQ"/>
    <property type="match status" value="3"/>
</dbReference>
<feature type="compositionally biased region" description="Low complexity" evidence="12">
    <location>
        <begin position="1222"/>
        <end position="1235"/>
    </location>
</feature>
<accession>A0A182K1V4</accession>
<sequence>CIVISGESGSGKTESTNFLLHHLTALSQKGAHGSGVEQTILSAGPVLEAFGNAKTAHNNNSSRFGKFIQVNYRENGMVQGAVVQKYLLEKSRIVSQGHYERNYHVFYYLLSGATEAERDALHLLPAEKYHYLNAKNLTLENCDEKYEFSRLKQSMEMVGFSAEKQRRLFNVLSAVLLLGNVEFFPKKSTYHHDESVQVRNPDVVGLISELLRVKQETLMSALTSKRVKASGETLIMQYKLPEAIAARDALAKCLYGALFDWIVLQVNHALLNKDQVLHTGHSIGVLDIFGFEDFGPQNSFEQLCINYANEHLQYYFNLHVFKYEQKEYKREGIKWTDIEFLDNYGCLQLFESKPSGLLCILDDLCNFPGATNETLLQKFNSVHKDNAFYEKPQRKENAFIIKHYAGKVKYQVAEMREKNLDLMRQDIVSVLKNSSMAFVRELVGADPVAVFRWAILRAFFRGYFAFRSAGIKHRKERADMSFNKLATKTRYRAPNDSIVSHLVTVSSVNLTINRIAKRISNAMSDITSGHSNNQACSPAGSNLAYHRQSLGSAGYGTAGAASPGAAGGTPRRSWSSFAFNNKNFPDGKLTYECNQQEQTPPQYHSKHLQSTSASSSPLYASGGGGGGKSAANTNSTQGGAQNSGGAAGTGGSKGYGFGSAAARNRFERSGQDVMARASQIVMKNKSFRPRERPKKGLKNLQSVKTLSAGQNLSNQTSAIKTRKQPLTVTAQFQNSLIALMETLNKANPFFIRCIKSNPNKIPNQFDDATVTRQLRYTGMLETVRIRRAGYNVRLTYEEFIQLYRILLPKGLVSSQKDVRDFMSTMDLNKQHYQLGLTKIYMRESQKMRLDISLHTKIIDSIICIQRWFRAILQRKKYCQYRTAACTIQSYWRDYLREKQEKFTRKIRNHAATVIQATWRGYTVRKWYDKLKTGVLVIQARIRGNQARSRFKELLSKKLQRERAKLRSTQSLPVERPIGTTAAGGSYGGGGGGGGGSTYPEIVQAIEHRKKPIPAVGRSFETAIDIVNKNRALFADDSMSADFIDDDEDEDEEEEDEEETTGSRQATIATAGGEEEEDEEDDEEGYEDLGLVDDPHYMANNRSALLQPVKQAAAPPSATTSPTVNSALLDRNEKYIKSLVISGGGGGAGSSSSPPTSSVGGTSPYQKTPLHRQEDVLDRPLRMYDIERASKSTFDDTELAKYRYERGGSVSSTVKLPVRRVDSGPSSVASSGASGSTMGRPGIQRFRYGDTASYGGSGMIRNQNHSNNSYSNSNVEIVFVNTGLDSVGAPAGSGGTGSLSSSPAARNLNRNSISSGTLTQTQLPPSLAGSMRRDSLPLSHHLGMSTRTQGDEINSNYHMHQQQQQQQHQQPLSPSASSVAAHHQQGQSSSAMSHSPQSLPLAGTASHIGNYQNLQFPPTSNYHQHHHHHQQSVYNNNAQPVSSTGAKMSTSTPYSAGSNSSYALGGSASASSSQRVSAAYPDDFAQNYYTTTTTTPPPKGKAAALLGTAKSEDSAVSNAAQSKYPLGATLAKADSSDMVLSAGSKSTINQQGTTSNAASRRIKSTNLSEEQLVGGAGSSGSTVSYHPGTGLARRGPVGSSSPSASGNTSSTGIGGDTLKRRNSDPTNKIPLLEVNRGNDMYQSSTRINIAGHQFRKVQRINKAERCACCQEIDSFVNEGYRCLDCKVLVHTKCIQNGGIKSLQCAAAKRSKRIRTGGGGGAGGGSGLGGSSSKHDKHHPIGGGSASGQKISSTREYTDSTDKIISDAKELQLMQDFITQKICKMESDCEKPSEVDRVFKQALREFKDNLVAQYSVAHRQNSDVLNIKYRDLIANFEQVIETTSGRKNDFPLTMGVNAFRGFMNEFMNSRETEKPKTKRKKDKKRKHDDHTTFNGHTFQLTILNIATACEICQQFLLWPIERGLVCQNCKLTCHKKCYQKSASCNKISNSDPNSLLGAGGSGSAVVAGGCGPDGQPLYGGGIPTKLFGVPLTALCGNSNDGVKIPAQINKLIMMIEMHGLYSEGIYRKSGVSSKIKDLKAKMDRAVTSADGGGGEMDFESYNVHVLTNVLKSFLREMPEPLLTFDRYDDFLRAADLSDGSDRVQTLLSLVKKIPPAHHCLFERLIFHLALVAKLEQYNRMSASSLAIVFAPCVLRTNRYVPAQDSLNDIGRQTKCMETLITQKMLNVKSTLADIDTLDTAAHTATARLSTLRSSKVFTQEEMANARGGSGIAVGGLLETETEEMLLEGHIQEIRKEKALLTSTLPSLARASSDDDLLSTDLDGEGGSLDDLSNSKEKDLDVSSGGGGSCGGGGGGNMISDSGISIRYQAPSDHGGSSNVSLNNDVPMAVSYSLRDQSGAGGAAGGSGGGGSATGMEYFHKMGPSSGAASSASGVKTKSLSHQTLLEREAFLRGSGSTSASSPQSPTAATSVTASSTPSSSASAPSMIKTHQQQQHNGNGTGGSGTSATGASGGGSMSSTTGNSSGKRADINLSHSMITLATTSHSLGGSTTSNSSSSGVGGSSGSTGSGGSDLQRQKPISRSVSGGYEVSHHASATSSGSQHASTNHRILIQASSALPITPGATAIMATPTGSGSGATSTSASSSSINSANLHAKDNNGMGKEGMMSTGSSSTTTTSKLVSRRMSAGTNKRSGGGGQAAGGSNNAAVGPGPPAGDDEPIMV</sequence>
<keyword evidence="6" id="KW-0862">Zinc</keyword>
<evidence type="ECO:0000256" key="6">
    <source>
        <dbReference type="ARBA" id="ARBA00022833"/>
    </source>
</evidence>
<evidence type="ECO:0008006" key="18">
    <source>
        <dbReference type="Google" id="ProtNLM"/>
    </source>
</evidence>
<evidence type="ECO:0000259" key="15">
    <source>
        <dbReference type="PROSITE" id="PS51456"/>
    </source>
</evidence>
<dbReference type="InterPro" id="IPR046987">
    <property type="entry name" value="Myo9"/>
</dbReference>
<reference evidence="16" key="2">
    <citation type="submission" date="2020-05" db="UniProtKB">
        <authorList>
            <consortium name="EnsemblMetazoa"/>
        </authorList>
    </citation>
    <scope>IDENTIFICATION</scope>
    <source>
        <strain evidence="16">ACHKN1017</strain>
    </source>
</reference>
<dbReference type="InterPro" id="IPR000198">
    <property type="entry name" value="RhoGAP_dom"/>
</dbReference>
<feature type="compositionally biased region" description="Polar residues" evidence="12">
    <location>
        <begin position="1431"/>
        <end position="1452"/>
    </location>
</feature>
<feature type="domain" description="Phorbol-ester/DAG-type" evidence="13">
    <location>
        <begin position="1650"/>
        <end position="1703"/>
    </location>
</feature>
<dbReference type="Pfam" id="PF00063">
    <property type="entry name" value="Myosin_head"/>
    <property type="match status" value="2"/>
</dbReference>
<feature type="compositionally biased region" description="Gly residues" evidence="12">
    <location>
        <begin position="2516"/>
        <end position="2528"/>
    </location>
</feature>
<dbReference type="SMART" id="SM00015">
    <property type="entry name" value="IQ"/>
    <property type="match status" value="3"/>
</dbReference>
<evidence type="ECO:0000256" key="12">
    <source>
        <dbReference type="SAM" id="MobiDB-lite"/>
    </source>
</evidence>
<dbReference type="Proteomes" id="UP000075881">
    <property type="component" value="Unassembled WGS sequence"/>
</dbReference>
<dbReference type="InterPro" id="IPR001609">
    <property type="entry name" value="Myosin_head_motor_dom-like"/>
</dbReference>
<dbReference type="InterPro" id="IPR000048">
    <property type="entry name" value="IQ_motif_EF-hand-BS"/>
</dbReference>
<dbReference type="SUPFAM" id="SSF57889">
    <property type="entry name" value="Cysteine-rich domain"/>
    <property type="match status" value="2"/>
</dbReference>
<feature type="compositionally biased region" description="Polar residues" evidence="12">
    <location>
        <begin position="1307"/>
        <end position="1323"/>
    </location>
</feature>
<feature type="compositionally biased region" description="Basic residues" evidence="12">
    <location>
        <begin position="1874"/>
        <end position="1885"/>
    </location>
</feature>
<evidence type="ECO:0000256" key="11">
    <source>
        <dbReference type="PROSITE-ProRule" id="PRU00782"/>
    </source>
</evidence>
<dbReference type="CDD" id="cd20818">
    <property type="entry name" value="C1_Myosin-IX"/>
    <property type="match status" value="1"/>
</dbReference>
<dbReference type="FunFam" id="1.10.10.820:FF:000001">
    <property type="entry name" value="Myosin heavy chain"/>
    <property type="match status" value="1"/>
</dbReference>
<dbReference type="InterPro" id="IPR036961">
    <property type="entry name" value="Kinesin_motor_dom_sf"/>
</dbReference>
<dbReference type="GO" id="GO:0009653">
    <property type="term" value="P:anatomical structure morphogenesis"/>
    <property type="evidence" value="ECO:0007669"/>
    <property type="project" value="UniProtKB-ARBA"/>
</dbReference>
<feature type="region of interest" description="Disordered" evidence="12">
    <location>
        <begin position="2269"/>
        <end position="2313"/>
    </location>
</feature>
<keyword evidence="3" id="KW-0963">Cytoplasm</keyword>
<dbReference type="GO" id="GO:0016459">
    <property type="term" value="C:myosin complex"/>
    <property type="evidence" value="ECO:0007669"/>
    <property type="project" value="UniProtKB-KW"/>
</dbReference>
<feature type="compositionally biased region" description="Low complexity" evidence="12">
    <location>
        <begin position="1149"/>
        <end position="1163"/>
    </location>
</feature>
<feature type="compositionally biased region" description="Acidic residues" evidence="12">
    <location>
        <begin position="1072"/>
        <end position="1090"/>
    </location>
</feature>
<evidence type="ECO:0000256" key="7">
    <source>
        <dbReference type="ARBA" id="ARBA00022840"/>
    </source>
</evidence>
<feature type="compositionally biased region" description="Gly residues" evidence="12">
    <location>
        <begin position="2456"/>
        <end position="2473"/>
    </location>
</feature>
<dbReference type="GO" id="GO:0005737">
    <property type="term" value="C:cytoplasm"/>
    <property type="evidence" value="ECO:0007669"/>
    <property type="project" value="UniProtKB-SubCell"/>
</dbReference>
<feature type="region of interest" description="Disordered" evidence="12">
    <location>
        <begin position="2585"/>
        <end position="2679"/>
    </location>
</feature>
<dbReference type="Gene3D" id="1.20.120.720">
    <property type="entry name" value="Myosin VI head, motor domain, U50 subdomain"/>
    <property type="match status" value="1"/>
</dbReference>
<dbReference type="GO" id="GO:0009888">
    <property type="term" value="P:tissue development"/>
    <property type="evidence" value="ECO:0007669"/>
    <property type="project" value="UniProtKB-ARBA"/>
</dbReference>
<reference evidence="17" key="1">
    <citation type="submission" date="2013-03" db="EMBL/GenBank/DDBJ databases">
        <title>The Genome Sequence of Anopheles christyi ACHKN1017.</title>
        <authorList>
            <consortium name="The Broad Institute Genomics Platform"/>
            <person name="Neafsey D.E."/>
            <person name="Besansky N."/>
            <person name="Walker B."/>
            <person name="Young S.K."/>
            <person name="Zeng Q."/>
            <person name="Gargeya S."/>
            <person name="Fitzgerald M."/>
            <person name="Haas B."/>
            <person name="Abouelleil A."/>
            <person name="Allen A.W."/>
            <person name="Alvarado L."/>
            <person name="Arachchi H.M."/>
            <person name="Berlin A.M."/>
            <person name="Chapman S.B."/>
            <person name="Gainer-Dewar J."/>
            <person name="Goldberg J."/>
            <person name="Griggs A."/>
            <person name="Gujja S."/>
            <person name="Hansen M."/>
            <person name="Howarth C."/>
            <person name="Imamovic A."/>
            <person name="Ireland A."/>
            <person name="Larimer J."/>
            <person name="McCowan C."/>
            <person name="Murphy C."/>
            <person name="Pearson M."/>
            <person name="Poon T.W."/>
            <person name="Priest M."/>
            <person name="Roberts A."/>
            <person name="Saif S."/>
            <person name="Shea T."/>
            <person name="Sisk P."/>
            <person name="Sykes S."/>
            <person name="Wortman J."/>
            <person name="Nusbaum C."/>
            <person name="Birren B."/>
        </authorList>
    </citation>
    <scope>NUCLEOTIDE SEQUENCE [LARGE SCALE GENOMIC DNA]</scope>
    <source>
        <strain evidence="17">ACHKN1017</strain>
    </source>
</reference>
<dbReference type="Pfam" id="PF00130">
    <property type="entry name" value="C1_1"/>
    <property type="match status" value="1"/>
</dbReference>
<dbReference type="EnsemblMetazoa" id="ACHR004738-RA">
    <property type="protein sequence ID" value="ACHR004738-PA"/>
    <property type="gene ID" value="ACHR004738"/>
</dbReference>
<keyword evidence="5 11" id="KW-0547">Nucleotide-binding</keyword>
<feature type="compositionally biased region" description="Polar residues" evidence="12">
    <location>
        <begin position="1406"/>
        <end position="1421"/>
    </location>
</feature>
<feature type="compositionally biased region" description="Low complexity" evidence="12">
    <location>
        <begin position="2501"/>
        <end position="2515"/>
    </location>
</feature>
<feature type="region of interest" description="Disordered" evidence="12">
    <location>
        <begin position="556"/>
        <end position="579"/>
    </location>
</feature>
<feature type="region of interest" description="Disordered" evidence="12">
    <location>
        <begin position="1037"/>
        <end position="1093"/>
    </location>
</feature>
<evidence type="ECO:0000259" key="14">
    <source>
        <dbReference type="PROSITE" id="PS50238"/>
    </source>
</evidence>
<feature type="compositionally biased region" description="Low complexity" evidence="12">
    <location>
        <begin position="558"/>
        <end position="570"/>
    </location>
</feature>
<dbReference type="Gene3D" id="1.20.5.190">
    <property type="match status" value="2"/>
</dbReference>
<evidence type="ECO:0000256" key="1">
    <source>
        <dbReference type="ARBA" id="ARBA00004496"/>
    </source>
</evidence>
<feature type="domain" description="Myosin motor" evidence="15">
    <location>
        <begin position="1"/>
        <end position="854"/>
    </location>
</feature>
<dbReference type="Gene3D" id="6.20.240.20">
    <property type="match status" value="1"/>
</dbReference>
<dbReference type="InterPro" id="IPR046349">
    <property type="entry name" value="C1-like_sf"/>
</dbReference>
<dbReference type="GO" id="GO:0051015">
    <property type="term" value="F:actin filament binding"/>
    <property type="evidence" value="ECO:0007669"/>
    <property type="project" value="TreeGrafter"/>
</dbReference>
<feature type="compositionally biased region" description="Polar residues" evidence="12">
    <location>
        <begin position="2551"/>
        <end position="2563"/>
    </location>
</feature>
<dbReference type="InterPro" id="IPR027417">
    <property type="entry name" value="P-loop_NTPase"/>
</dbReference>
<feature type="region of interest" description="Actin-binding" evidence="11">
    <location>
        <begin position="736"/>
        <end position="758"/>
    </location>
</feature>
<dbReference type="PROSITE" id="PS50238">
    <property type="entry name" value="RHOGAP"/>
    <property type="match status" value="1"/>
</dbReference>
<dbReference type="CDD" id="cd00029">
    <property type="entry name" value="C1"/>
    <property type="match status" value="1"/>
</dbReference>
<dbReference type="Pfam" id="PF00620">
    <property type="entry name" value="RhoGAP"/>
    <property type="match status" value="1"/>
</dbReference>
<dbReference type="Gene3D" id="1.10.555.10">
    <property type="entry name" value="Rho GTPase activation protein"/>
    <property type="match status" value="1"/>
</dbReference>
<feature type="region of interest" description="Disordered" evidence="12">
    <location>
        <begin position="1220"/>
        <end position="1249"/>
    </location>
</feature>
<dbReference type="PROSITE" id="PS51456">
    <property type="entry name" value="MYOSIN_MOTOR"/>
    <property type="match status" value="1"/>
</dbReference>
<organism evidence="16 17">
    <name type="scientific">Anopheles christyi</name>
    <dbReference type="NCBI Taxonomy" id="43041"/>
    <lineage>
        <taxon>Eukaryota</taxon>
        <taxon>Metazoa</taxon>
        <taxon>Ecdysozoa</taxon>
        <taxon>Arthropoda</taxon>
        <taxon>Hexapoda</taxon>
        <taxon>Insecta</taxon>
        <taxon>Pterygota</taxon>
        <taxon>Neoptera</taxon>
        <taxon>Endopterygota</taxon>
        <taxon>Diptera</taxon>
        <taxon>Nematocera</taxon>
        <taxon>Culicoidea</taxon>
        <taxon>Culicidae</taxon>
        <taxon>Anophelinae</taxon>
        <taxon>Anopheles</taxon>
    </lineage>
</organism>
<dbReference type="InterPro" id="IPR002219">
    <property type="entry name" value="PKC_DAG/PE"/>
</dbReference>
<feature type="compositionally biased region" description="Gly residues" evidence="12">
    <location>
        <begin position="1714"/>
        <end position="1728"/>
    </location>
</feature>
<dbReference type="GO" id="GO:0005096">
    <property type="term" value="F:GTPase activator activity"/>
    <property type="evidence" value="ECO:0007669"/>
    <property type="project" value="InterPro"/>
</dbReference>
<dbReference type="VEuPathDB" id="VectorBase:ACHR004738"/>
<feature type="compositionally biased region" description="Gly residues" evidence="12">
    <location>
        <begin position="984"/>
        <end position="996"/>
    </location>
</feature>
<dbReference type="GO" id="GO:0048731">
    <property type="term" value="P:system development"/>
    <property type="evidence" value="ECO:0007669"/>
    <property type="project" value="UniProtKB-ARBA"/>
</dbReference>
<feature type="region of interest" description="Disordered" evidence="12">
    <location>
        <begin position="2501"/>
        <end position="2563"/>
    </location>
</feature>
<feature type="region of interest" description="Disordered" evidence="12">
    <location>
        <begin position="2409"/>
        <end position="2486"/>
    </location>
</feature>
<dbReference type="GO" id="GO:0035556">
    <property type="term" value="P:intracellular signal transduction"/>
    <property type="evidence" value="ECO:0007669"/>
    <property type="project" value="InterPro"/>
</dbReference>
<feature type="compositionally biased region" description="Low complexity" evidence="12">
    <location>
        <begin position="2622"/>
        <end position="2635"/>
    </location>
</feature>
<dbReference type="SUPFAM" id="SSF52540">
    <property type="entry name" value="P-loop containing nucleoside triphosphate hydrolases"/>
    <property type="match status" value="2"/>
</dbReference>
<evidence type="ECO:0000256" key="9">
    <source>
        <dbReference type="ARBA" id="ARBA00023175"/>
    </source>
</evidence>
<dbReference type="Gene3D" id="1.20.58.530">
    <property type="match status" value="2"/>
</dbReference>
<keyword evidence="8 11" id="KW-0518">Myosin</keyword>
<comment type="similarity">
    <text evidence="2 11">Belongs to the TRAFAC class myosin-kinesin ATPase superfamily. Myosin family.</text>
</comment>
<feature type="region of interest" description="Disordered" evidence="12">
    <location>
        <begin position="1290"/>
        <end position="1467"/>
    </location>
</feature>
<evidence type="ECO:0000313" key="17">
    <source>
        <dbReference type="Proteomes" id="UP000075881"/>
    </source>
</evidence>
<protein>
    <recommendedName>
        <fullName evidence="18">Phorbol-ester/DAG-type domain-containing protein</fullName>
    </recommendedName>
</protein>
<dbReference type="Gene3D" id="3.40.850.10">
    <property type="entry name" value="Kinesin motor domain"/>
    <property type="match status" value="2"/>
</dbReference>
<feature type="compositionally biased region" description="Low complexity" evidence="12">
    <location>
        <begin position="2586"/>
        <end position="2604"/>
    </location>
</feature>
<dbReference type="GO" id="GO:0000146">
    <property type="term" value="F:microfilament motor activity"/>
    <property type="evidence" value="ECO:0007669"/>
    <property type="project" value="InterPro"/>
</dbReference>
<dbReference type="PROSITE" id="PS00479">
    <property type="entry name" value="ZF_DAG_PE_1"/>
    <property type="match status" value="1"/>
</dbReference>
<feature type="region of interest" description="Disordered" evidence="12">
    <location>
        <begin position="975"/>
        <end position="997"/>
    </location>
</feature>
<dbReference type="CDD" id="cd23767">
    <property type="entry name" value="IQCD"/>
    <property type="match status" value="1"/>
</dbReference>
<evidence type="ECO:0000256" key="10">
    <source>
        <dbReference type="ARBA" id="ARBA00023203"/>
    </source>
</evidence>
<evidence type="ECO:0000256" key="2">
    <source>
        <dbReference type="ARBA" id="ARBA00008314"/>
    </source>
</evidence>
<dbReference type="PANTHER" id="PTHR46184">
    <property type="entry name" value="UNCONVENTIONAL MYOSIN-IXB-LIKE PROTEIN"/>
    <property type="match status" value="1"/>
</dbReference>
<dbReference type="SUPFAM" id="SSF48350">
    <property type="entry name" value="GTPase activation domain, GAP"/>
    <property type="match status" value="1"/>
</dbReference>
<proteinExistence type="inferred from homology"/>
<dbReference type="GO" id="GO:0048513">
    <property type="term" value="P:animal organ development"/>
    <property type="evidence" value="ECO:0007669"/>
    <property type="project" value="UniProtKB-ARBA"/>
</dbReference>
<feature type="region of interest" description="Disordered" evidence="12">
    <location>
        <begin position="1712"/>
        <end position="1752"/>
    </location>
</feature>
<dbReference type="PRINTS" id="PR00193">
    <property type="entry name" value="MYOSINHEAVY"/>
</dbReference>
<feature type="compositionally biased region" description="Low complexity" evidence="12">
    <location>
        <begin position="2474"/>
        <end position="2483"/>
    </location>
</feature>
<feature type="region of interest" description="Disordered" evidence="12">
    <location>
        <begin position="1867"/>
        <end position="1888"/>
    </location>
</feature>
<feature type="compositionally biased region" description="Polar residues" evidence="12">
    <location>
        <begin position="1543"/>
        <end position="1568"/>
    </location>
</feature>
<feature type="compositionally biased region" description="Acidic residues" evidence="12">
    <location>
        <begin position="1042"/>
        <end position="1059"/>
    </location>
</feature>
<feature type="compositionally biased region" description="Acidic residues" evidence="12">
    <location>
        <begin position="2271"/>
        <end position="2281"/>
    </location>
</feature>
<keyword evidence="9 11" id="KW-0505">Motor protein</keyword>
<keyword evidence="17" id="KW-1185">Reference proteome</keyword>
<comment type="subcellular location">
    <subcellularLocation>
        <location evidence="1">Cytoplasm</location>
    </subcellularLocation>
</comment>
<keyword evidence="10 11" id="KW-0009">Actin-binding</keyword>
<feature type="domain" description="Rho-GAP" evidence="14">
    <location>
        <begin position="1987"/>
        <end position="2185"/>
    </location>
</feature>
<feature type="binding site" evidence="11">
    <location>
        <begin position="6"/>
        <end position="13"/>
    </location>
    <ligand>
        <name>ATP</name>
        <dbReference type="ChEBI" id="CHEBI:30616"/>
    </ligand>
</feature>
<evidence type="ECO:0000256" key="4">
    <source>
        <dbReference type="ARBA" id="ARBA00022723"/>
    </source>
</evidence>
<evidence type="ECO:0000259" key="13">
    <source>
        <dbReference type="PROSITE" id="PS50081"/>
    </source>
</evidence>
<dbReference type="SMART" id="SM00109">
    <property type="entry name" value="C1"/>
    <property type="match status" value="2"/>
</dbReference>
<feature type="region of interest" description="Disordered" evidence="12">
    <location>
        <begin position="596"/>
        <end position="648"/>
    </location>
</feature>